<dbReference type="SUPFAM" id="SSF57701">
    <property type="entry name" value="Zn2/Cys6 DNA-binding domain"/>
    <property type="match status" value="1"/>
</dbReference>
<evidence type="ECO:0000313" key="4">
    <source>
        <dbReference type="EMBL" id="KAL1411066.1"/>
    </source>
</evidence>
<feature type="compositionally biased region" description="Polar residues" evidence="2">
    <location>
        <begin position="107"/>
        <end position="116"/>
    </location>
</feature>
<comment type="caution">
    <text evidence="4">The sequence shown here is derived from an EMBL/GenBank/DDBJ whole genome shotgun (WGS) entry which is preliminary data.</text>
</comment>
<organism evidence="4 5">
    <name type="scientific">Vanrija albida</name>
    <dbReference type="NCBI Taxonomy" id="181172"/>
    <lineage>
        <taxon>Eukaryota</taxon>
        <taxon>Fungi</taxon>
        <taxon>Dikarya</taxon>
        <taxon>Basidiomycota</taxon>
        <taxon>Agaricomycotina</taxon>
        <taxon>Tremellomycetes</taxon>
        <taxon>Trichosporonales</taxon>
        <taxon>Trichosporonaceae</taxon>
        <taxon>Vanrija</taxon>
    </lineage>
</organism>
<dbReference type="RefSeq" id="XP_069211010.1">
    <property type="nucleotide sequence ID" value="XM_069350624.1"/>
</dbReference>
<dbReference type="EMBL" id="JBBXJM010000002">
    <property type="protein sequence ID" value="KAL1411066.1"/>
    <property type="molecule type" value="Genomic_DNA"/>
</dbReference>
<evidence type="ECO:0000259" key="3">
    <source>
        <dbReference type="PROSITE" id="PS50048"/>
    </source>
</evidence>
<protein>
    <recommendedName>
        <fullName evidence="3">Zn(2)-C6 fungal-type domain-containing protein</fullName>
    </recommendedName>
</protein>
<reference evidence="4 5" key="1">
    <citation type="submission" date="2023-08" db="EMBL/GenBank/DDBJ databases">
        <title>Annotated Genome Sequence of Vanrija albida AlHP1.</title>
        <authorList>
            <person name="Herzog R."/>
        </authorList>
    </citation>
    <scope>NUCLEOTIDE SEQUENCE [LARGE SCALE GENOMIC DNA]</scope>
    <source>
        <strain evidence="4 5">AlHP1</strain>
    </source>
</reference>
<accession>A0ABR3Q8Q3</accession>
<proteinExistence type="predicted"/>
<evidence type="ECO:0000313" key="5">
    <source>
        <dbReference type="Proteomes" id="UP001565368"/>
    </source>
</evidence>
<sequence>MPPFNGPTRKQNVACDACRAKKVRCLRANTTERCEQCVAKDLECTSNYIEQLQNKPRRPRRFKSGDDFRTRSTAGEKRSAPDDDSQDSQRASPLLHSRRTSGPPADTENSGASSARPSRDMLGMDDAMAMLAWMNPSAPSVYSRSPIKDAGGAQADLLRYLFSPTAALHHEWRYSDMASLEMVRGGNCDMWEEQNGMVWDEAPTAAHLGLWAAGEAEMESLAIELIDSFFAIINSRLPLLDPPSFISRFTNPMTDPGGPLAHSLLAVVLAFGAKFAENAHITADREETSARDPEGVTGRTRSRMVQLLAIRAREVAEVGKVWRVPTVSNTQTLILLEGLLCQAPLLKRKYQACHLAAASRHLSQVMDSPIDHSFNYGYKDEKMKVQLALFIITGFESVFHRLRSEVFDYIVDLTPVIISGETSTVSSTYNGSEDDAWLTAARAGAVVCRKLSADLWHPRVSASGIPLSVLRDFVHEHSSWRDAYLARLGVPLQWPDSWDFVAAIKACSTDIFYHELWLVAERAVRDFGIQGGSDEGSHGMLNLEVTQMRERLKHEALHSAMRIAALSAVLLEHGYLRLDPLVLYRPMYDAGMFLARQGREESRALVAGLRQYAGPYPQMWDLALEIEAVLLESAGGGGSSLPLPTVSHEVSNVLNGHQPAERAAPSRAGVAVAPGPPVVQPSPFVFV</sequence>
<dbReference type="PROSITE" id="PS00463">
    <property type="entry name" value="ZN2_CY6_FUNGAL_1"/>
    <property type="match status" value="1"/>
</dbReference>
<feature type="domain" description="Zn(2)-C6 fungal-type" evidence="3">
    <location>
        <begin position="14"/>
        <end position="46"/>
    </location>
</feature>
<feature type="region of interest" description="Disordered" evidence="2">
    <location>
        <begin position="53"/>
        <end position="120"/>
    </location>
</feature>
<dbReference type="InterPro" id="IPR050797">
    <property type="entry name" value="Carb_Metab_Trans_Reg"/>
</dbReference>
<dbReference type="PROSITE" id="PS50048">
    <property type="entry name" value="ZN2_CY6_FUNGAL_2"/>
    <property type="match status" value="1"/>
</dbReference>
<dbReference type="PANTHER" id="PTHR31668:SF4">
    <property type="entry name" value="TRANSCRIPTIONAL ACTIVATOR PROTEIN DAL81"/>
    <property type="match status" value="1"/>
</dbReference>
<dbReference type="InterPro" id="IPR001138">
    <property type="entry name" value="Zn2Cys6_DnaBD"/>
</dbReference>
<evidence type="ECO:0000256" key="2">
    <source>
        <dbReference type="SAM" id="MobiDB-lite"/>
    </source>
</evidence>
<dbReference type="PANTHER" id="PTHR31668">
    <property type="entry name" value="GLUCOSE TRANSPORT TRANSCRIPTION REGULATOR RGT1-RELATED-RELATED"/>
    <property type="match status" value="1"/>
</dbReference>
<dbReference type="InterPro" id="IPR036864">
    <property type="entry name" value="Zn2-C6_fun-type_DNA-bd_sf"/>
</dbReference>
<dbReference type="Gene3D" id="4.10.240.10">
    <property type="entry name" value="Zn(2)-C6 fungal-type DNA-binding domain"/>
    <property type="match status" value="1"/>
</dbReference>
<gene>
    <name evidence="4" type="ORF">Q8F55_002013</name>
</gene>
<keyword evidence="1" id="KW-0539">Nucleus</keyword>
<evidence type="ECO:0000256" key="1">
    <source>
        <dbReference type="ARBA" id="ARBA00023242"/>
    </source>
</evidence>
<dbReference type="Proteomes" id="UP001565368">
    <property type="component" value="Unassembled WGS sequence"/>
</dbReference>
<dbReference type="Pfam" id="PF00172">
    <property type="entry name" value="Zn_clus"/>
    <property type="match status" value="1"/>
</dbReference>
<dbReference type="CDD" id="cd00067">
    <property type="entry name" value="GAL4"/>
    <property type="match status" value="1"/>
</dbReference>
<dbReference type="GeneID" id="95983056"/>
<keyword evidence="5" id="KW-1185">Reference proteome</keyword>
<name>A0ABR3Q8Q3_9TREE</name>
<feature type="compositionally biased region" description="Basic and acidic residues" evidence="2">
    <location>
        <begin position="63"/>
        <end position="81"/>
    </location>
</feature>
<dbReference type="SMART" id="SM00066">
    <property type="entry name" value="GAL4"/>
    <property type="match status" value="1"/>
</dbReference>
<dbReference type="CDD" id="cd12148">
    <property type="entry name" value="fungal_TF_MHR"/>
    <property type="match status" value="1"/>
</dbReference>